<dbReference type="Proteomes" id="UP000054653">
    <property type="component" value="Unassembled WGS sequence"/>
</dbReference>
<feature type="compositionally biased region" description="Low complexity" evidence="1">
    <location>
        <begin position="49"/>
        <end position="59"/>
    </location>
</feature>
<comment type="caution">
    <text evidence="2">The sequence shown here is derived from an EMBL/GenBank/DDBJ whole genome shotgun (WGS) entry which is preliminary data.</text>
</comment>
<name>A0A0V1D0M9_TRIBR</name>
<proteinExistence type="predicted"/>
<dbReference type="OrthoDB" id="5920433at2759"/>
<feature type="region of interest" description="Disordered" evidence="1">
    <location>
        <begin position="163"/>
        <end position="193"/>
    </location>
</feature>
<evidence type="ECO:0000313" key="2">
    <source>
        <dbReference type="EMBL" id="KRY55057.1"/>
    </source>
</evidence>
<evidence type="ECO:0000256" key="1">
    <source>
        <dbReference type="SAM" id="MobiDB-lite"/>
    </source>
</evidence>
<gene>
    <name evidence="2" type="ORF">T03_11924</name>
</gene>
<feature type="region of interest" description="Disordered" evidence="1">
    <location>
        <begin position="1"/>
        <end position="93"/>
    </location>
</feature>
<dbReference type="AlphaFoldDB" id="A0A0V1D0M9"/>
<reference evidence="2 3" key="1">
    <citation type="submission" date="2015-01" db="EMBL/GenBank/DDBJ databases">
        <title>Evolution of Trichinella species and genotypes.</title>
        <authorList>
            <person name="Korhonen P.K."/>
            <person name="Edoardo P."/>
            <person name="Giuseppe L.R."/>
            <person name="Gasser R.B."/>
        </authorList>
    </citation>
    <scope>NUCLEOTIDE SEQUENCE [LARGE SCALE GENOMIC DNA]</scope>
    <source>
        <strain evidence="2">ISS120</strain>
    </source>
</reference>
<organism evidence="2 3">
    <name type="scientific">Trichinella britovi</name>
    <name type="common">Parasitic roundworm</name>
    <dbReference type="NCBI Taxonomy" id="45882"/>
    <lineage>
        <taxon>Eukaryota</taxon>
        <taxon>Metazoa</taxon>
        <taxon>Ecdysozoa</taxon>
        <taxon>Nematoda</taxon>
        <taxon>Enoplea</taxon>
        <taxon>Dorylaimia</taxon>
        <taxon>Trichinellida</taxon>
        <taxon>Trichinellidae</taxon>
        <taxon>Trichinella</taxon>
    </lineage>
</organism>
<feature type="compositionally biased region" description="Polar residues" evidence="1">
    <location>
        <begin position="37"/>
        <end position="48"/>
    </location>
</feature>
<sequence>MPSPEGPVRCGSFVPPDHQTAGGRLWSGFWPPRTAGTLPSQVRTQSSYPGRSGASPAPRSGRRGRPPTPRPPYVPLRSAARTPPATSKSSHTPLGCTDFRSAFLLEAPLGPCPPVGMGTLPAGVAWVPGASSSGPLVLHRSRTPGTSPRRLPVAGASSIADAPLLASSPLPSGPPTARCGRRPGSPGSSASQPCLARIRRLPLPAYGPLTHDYPVALCPEASQQPATLWGRPWPSPLRAPLADLLELLVTLLPLLDRLHSPHGYLSRASLQSALLADAPRQRIRILVLPSGSMDDLKIELGQSFQPAGYLPLRFAKVPQPSQGVVVCAGNEPPTVQIRSEVLSSPD</sequence>
<dbReference type="EMBL" id="JYDI01000061">
    <property type="protein sequence ID" value="KRY55057.1"/>
    <property type="molecule type" value="Genomic_DNA"/>
</dbReference>
<accession>A0A0V1D0M9</accession>
<keyword evidence="3" id="KW-1185">Reference proteome</keyword>
<protein>
    <submittedName>
        <fullName evidence="2">Uncharacterized protein</fullName>
    </submittedName>
</protein>
<dbReference type="STRING" id="45882.A0A0V1D0M9"/>
<evidence type="ECO:0000313" key="3">
    <source>
        <dbReference type="Proteomes" id="UP000054653"/>
    </source>
</evidence>